<evidence type="ECO:0000256" key="4">
    <source>
        <dbReference type="ARBA" id="ARBA00022982"/>
    </source>
</evidence>
<dbReference type="SUPFAM" id="SSF46626">
    <property type="entry name" value="Cytochrome c"/>
    <property type="match status" value="1"/>
</dbReference>
<dbReference type="InterPro" id="IPR036909">
    <property type="entry name" value="Cyt_c-like_dom_sf"/>
</dbReference>
<organism evidence="7">
    <name type="scientific">hydrothermal vent metagenome</name>
    <dbReference type="NCBI Taxonomy" id="652676"/>
    <lineage>
        <taxon>unclassified sequences</taxon>
        <taxon>metagenomes</taxon>
        <taxon>ecological metagenomes</taxon>
    </lineage>
</organism>
<proteinExistence type="predicted"/>
<dbReference type="InterPro" id="IPR009056">
    <property type="entry name" value="Cyt_c-like_dom"/>
</dbReference>
<dbReference type="PROSITE" id="PS51007">
    <property type="entry name" value="CYTC"/>
    <property type="match status" value="1"/>
</dbReference>
<dbReference type="Pfam" id="PF13442">
    <property type="entry name" value="Cytochrome_CBB3"/>
    <property type="match status" value="1"/>
</dbReference>
<dbReference type="GO" id="GO:0005506">
    <property type="term" value="F:iron ion binding"/>
    <property type="evidence" value="ECO:0007669"/>
    <property type="project" value="InterPro"/>
</dbReference>
<accession>A0A3B0Z3T1</accession>
<evidence type="ECO:0000256" key="2">
    <source>
        <dbReference type="ARBA" id="ARBA00022617"/>
    </source>
</evidence>
<reference evidence="7" key="1">
    <citation type="submission" date="2018-06" db="EMBL/GenBank/DDBJ databases">
        <authorList>
            <person name="Zhirakovskaya E."/>
        </authorList>
    </citation>
    <scope>NUCLEOTIDE SEQUENCE</scope>
</reference>
<gene>
    <name evidence="7" type="ORF">MNBD_GAMMA14-404</name>
</gene>
<evidence type="ECO:0000256" key="3">
    <source>
        <dbReference type="ARBA" id="ARBA00022723"/>
    </source>
</evidence>
<dbReference type="AlphaFoldDB" id="A0A3B0Z3T1"/>
<evidence type="ECO:0000259" key="6">
    <source>
        <dbReference type="PROSITE" id="PS51007"/>
    </source>
</evidence>
<dbReference type="InterPro" id="IPR008168">
    <property type="entry name" value="Cyt_C_IC"/>
</dbReference>
<dbReference type="PRINTS" id="PR00605">
    <property type="entry name" value="CYTCHROMECIC"/>
</dbReference>
<dbReference type="GO" id="GO:0020037">
    <property type="term" value="F:heme binding"/>
    <property type="evidence" value="ECO:0007669"/>
    <property type="project" value="InterPro"/>
</dbReference>
<dbReference type="PANTHER" id="PTHR35008">
    <property type="entry name" value="BLL4482 PROTEIN-RELATED"/>
    <property type="match status" value="1"/>
</dbReference>
<protein>
    <recommendedName>
        <fullName evidence="6">Cytochrome c domain-containing protein</fullName>
    </recommendedName>
</protein>
<evidence type="ECO:0000256" key="5">
    <source>
        <dbReference type="ARBA" id="ARBA00023004"/>
    </source>
</evidence>
<evidence type="ECO:0000256" key="1">
    <source>
        <dbReference type="ARBA" id="ARBA00022448"/>
    </source>
</evidence>
<dbReference type="EMBL" id="UOFM01000150">
    <property type="protein sequence ID" value="VAW75874.1"/>
    <property type="molecule type" value="Genomic_DNA"/>
</dbReference>
<dbReference type="PANTHER" id="PTHR35008:SF4">
    <property type="entry name" value="BLL4482 PROTEIN"/>
    <property type="match status" value="1"/>
</dbReference>
<keyword evidence="3" id="KW-0479">Metal-binding</keyword>
<dbReference type="InterPro" id="IPR051459">
    <property type="entry name" value="Cytochrome_c-type_DH"/>
</dbReference>
<name>A0A3B0Z3T1_9ZZZZ</name>
<feature type="domain" description="Cytochrome c" evidence="6">
    <location>
        <begin position="23"/>
        <end position="101"/>
    </location>
</feature>
<dbReference type="GO" id="GO:0009055">
    <property type="term" value="F:electron transfer activity"/>
    <property type="evidence" value="ECO:0007669"/>
    <property type="project" value="InterPro"/>
</dbReference>
<keyword evidence="4" id="KW-0249">Electron transport</keyword>
<keyword evidence="5" id="KW-0408">Iron</keyword>
<keyword evidence="2" id="KW-0349">Heme</keyword>
<sequence>MRQHSKWMFIFYMLLPYGTASAVDLDQGQQLYVQHCETCHGADGRGVMPGTPDLLLSDNMLVPDTVLAQLIENGAGIMPAYYGMLQRHEITNVIAYLRTLN</sequence>
<dbReference type="Gene3D" id="1.10.760.10">
    <property type="entry name" value="Cytochrome c-like domain"/>
    <property type="match status" value="1"/>
</dbReference>
<evidence type="ECO:0000313" key="7">
    <source>
        <dbReference type="EMBL" id="VAW75874.1"/>
    </source>
</evidence>
<keyword evidence="1" id="KW-0813">Transport</keyword>